<evidence type="ECO:0000313" key="2">
    <source>
        <dbReference type="EMBL" id="PSC70120.1"/>
    </source>
</evidence>
<feature type="chain" id="PRO_5015170436" evidence="1">
    <location>
        <begin position="24"/>
        <end position="59"/>
    </location>
</feature>
<accession>A0A2P6V7R3</accession>
<organism evidence="2 3">
    <name type="scientific">Micractinium conductrix</name>
    <dbReference type="NCBI Taxonomy" id="554055"/>
    <lineage>
        <taxon>Eukaryota</taxon>
        <taxon>Viridiplantae</taxon>
        <taxon>Chlorophyta</taxon>
        <taxon>core chlorophytes</taxon>
        <taxon>Trebouxiophyceae</taxon>
        <taxon>Chlorellales</taxon>
        <taxon>Chlorellaceae</taxon>
        <taxon>Chlorella clade</taxon>
        <taxon>Micractinium</taxon>
    </lineage>
</organism>
<comment type="caution">
    <text evidence="2">The sequence shown here is derived from an EMBL/GenBank/DDBJ whole genome shotgun (WGS) entry which is preliminary data.</text>
</comment>
<evidence type="ECO:0000313" key="3">
    <source>
        <dbReference type="Proteomes" id="UP000239649"/>
    </source>
</evidence>
<evidence type="ECO:0000256" key="1">
    <source>
        <dbReference type="SAM" id="SignalP"/>
    </source>
</evidence>
<reference evidence="2 3" key="1">
    <citation type="journal article" date="2018" name="Plant J.">
        <title>Genome sequences of Chlorella sorokiniana UTEX 1602 and Micractinium conductrix SAG 241.80: implications to maltose excretion by a green alga.</title>
        <authorList>
            <person name="Arriola M.B."/>
            <person name="Velmurugan N."/>
            <person name="Zhang Y."/>
            <person name="Plunkett M.H."/>
            <person name="Hondzo H."/>
            <person name="Barney B.M."/>
        </authorList>
    </citation>
    <scope>NUCLEOTIDE SEQUENCE [LARGE SCALE GENOMIC DNA]</scope>
    <source>
        <strain evidence="2 3">SAG 241.80</strain>
    </source>
</reference>
<dbReference type="AlphaFoldDB" id="A0A2P6V7R3"/>
<protein>
    <submittedName>
        <fullName evidence="2">Uncharacterized protein</fullName>
    </submittedName>
</protein>
<keyword evidence="1" id="KW-0732">Signal</keyword>
<dbReference type="EMBL" id="LHPF02000022">
    <property type="protein sequence ID" value="PSC70120.1"/>
    <property type="molecule type" value="Genomic_DNA"/>
</dbReference>
<sequence length="59" mass="7031">MILRHLLNMLVALECDAWVGTRGSNWDRMVDELRCVWVDKCNGPYVEAGPYKNWQNYNW</sequence>
<proteinExistence type="predicted"/>
<keyword evidence="3" id="KW-1185">Reference proteome</keyword>
<gene>
    <name evidence="2" type="ORF">C2E20_6535</name>
</gene>
<name>A0A2P6V7R3_9CHLO</name>
<feature type="signal peptide" evidence="1">
    <location>
        <begin position="1"/>
        <end position="23"/>
    </location>
</feature>
<dbReference type="Proteomes" id="UP000239649">
    <property type="component" value="Unassembled WGS sequence"/>
</dbReference>
<dbReference type="OrthoDB" id="9397715at2759"/>